<dbReference type="SUPFAM" id="SSF53187">
    <property type="entry name" value="Zn-dependent exopeptidases"/>
    <property type="match status" value="1"/>
</dbReference>
<sequence>MFTQSKEFTKESTHDVLVIGLLKNKELDAGGAALDQLIHNQLTELKKKQLLSSDKGELRSFYTFNQAQTPTIYTIGLGDKKDLDAEVIRELVGKVGKKLKEDRVGHAAVSLDAFVTDEISLQEVAFLFGEGLELGTYEVVDYKDKSNKPDKKVEAVTFYTESNEQVVASAEEGKAYGEGTNYARTLVNTPANLLTPTDLAEEALKLSQRYDFKLEVLEEEDMKRLGMGALLAVTAGSDQPAKMIILTYQGTDKWENAIGLVGKGMTFDAGGVSLKPAAGMHEMKMDMGGAGAVLGAMETIGQLKPAVNVVAVIPSAENMINGSALKPGDVVRTMTGKTIEIRNTDAEGRLILADGVAYARQLGVDYLVDVATLTGAVIVALGDYTTGAISNNDSWMQKVNEASEAAGEWIWRLPNHKPYKKMLQTSNVADLNNSPGRAGGSITAGLFIGEFVENTPWVHLDIAGTAWQDKPTINGPAGATGVMARTLTKLVTSHAK</sequence>
<keyword evidence="6 8" id="KW-0378">Hydrolase</keyword>
<dbReference type="PANTHER" id="PTHR11963">
    <property type="entry name" value="LEUCINE AMINOPEPTIDASE-RELATED"/>
    <property type="match status" value="1"/>
</dbReference>
<dbReference type="PRINTS" id="PR00481">
    <property type="entry name" value="LAMNOPPTDASE"/>
</dbReference>
<dbReference type="SUPFAM" id="SSF52949">
    <property type="entry name" value="Macro domain-like"/>
    <property type="match status" value="1"/>
</dbReference>
<dbReference type="InterPro" id="IPR008283">
    <property type="entry name" value="Peptidase_M17_N"/>
</dbReference>
<dbReference type="Gene3D" id="3.40.630.10">
    <property type="entry name" value="Zn peptidases"/>
    <property type="match status" value="1"/>
</dbReference>
<organism evidence="10 11">
    <name type="scientific">Alkalicoccobacillus porphyridii</name>
    <dbReference type="NCBI Taxonomy" id="2597270"/>
    <lineage>
        <taxon>Bacteria</taxon>
        <taxon>Bacillati</taxon>
        <taxon>Bacillota</taxon>
        <taxon>Bacilli</taxon>
        <taxon>Bacillales</taxon>
        <taxon>Bacillaceae</taxon>
        <taxon>Alkalicoccobacillus</taxon>
    </lineage>
</organism>
<reference evidence="10 11" key="1">
    <citation type="submission" date="2019-07" db="EMBL/GenBank/DDBJ databases">
        <authorList>
            <person name="Park Y.J."/>
            <person name="Jeong S.E."/>
            <person name="Jung H.S."/>
        </authorList>
    </citation>
    <scope>NUCLEOTIDE SEQUENCE [LARGE SCALE GENOMIC DNA]</scope>
    <source>
        <strain evidence="11">P16(2019)</strain>
    </source>
</reference>
<feature type="binding site" evidence="8">
    <location>
        <position position="345"/>
    </location>
    <ligand>
        <name>Mn(2+)</name>
        <dbReference type="ChEBI" id="CHEBI:29035"/>
        <label>1</label>
    </ligand>
</feature>
<dbReference type="InterPro" id="IPR011356">
    <property type="entry name" value="Leucine_aapep/pepB"/>
</dbReference>
<keyword evidence="8" id="KW-0963">Cytoplasm</keyword>
<protein>
    <recommendedName>
        <fullName evidence="8">Probable cytosol aminopeptidase</fullName>
        <ecNumber evidence="8">3.4.11.1</ecNumber>
    </recommendedName>
    <alternativeName>
        <fullName evidence="8">Leucine aminopeptidase</fullName>
        <shortName evidence="8">LAP</shortName>
        <ecNumber evidence="8">3.4.11.10</ecNumber>
    </alternativeName>
    <alternativeName>
        <fullName evidence="8">Leucyl aminopeptidase</fullName>
    </alternativeName>
</protein>
<evidence type="ECO:0000256" key="2">
    <source>
        <dbReference type="ARBA" id="ARBA00000967"/>
    </source>
</evidence>
<comment type="cofactor">
    <cofactor evidence="8">
        <name>Mn(2+)</name>
        <dbReference type="ChEBI" id="CHEBI:29035"/>
    </cofactor>
    <text evidence="8">Binds 2 manganese ions per subunit.</text>
</comment>
<dbReference type="RefSeq" id="WP_143846538.1">
    <property type="nucleotide sequence ID" value="NZ_VLXZ01000001.1"/>
</dbReference>
<keyword evidence="8" id="KW-0479">Metal-binding</keyword>
<dbReference type="NCBIfam" id="NF002074">
    <property type="entry name" value="PRK00913.1-4"/>
    <property type="match status" value="1"/>
</dbReference>
<feature type="binding site" evidence="8">
    <location>
        <position position="286"/>
    </location>
    <ligand>
        <name>Mn(2+)</name>
        <dbReference type="ChEBI" id="CHEBI:29035"/>
        <label>2</label>
    </ligand>
</feature>
<proteinExistence type="inferred from homology"/>
<evidence type="ECO:0000256" key="3">
    <source>
        <dbReference type="ARBA" id="ARBA00009528"/>
    </source>
</evidence>
<dbReference type="InterPro" id="IPR023042">
    <property type="entry name" value="Peptidase_M17_leu_NH2_pept"/>
</dbReference>
<feature type="binding site" evidence="8">
    <location>
        <position position="347"/>
    </location>
    <ligand>
        <name>Mn(2+)</name>
        <dbReference type="ChEBI" id="CHEBI:29035"/>
        <label>1</label>
    </ligand>
</feature>
<comment type="catalytic activity">
    <reaction evidence="1 8">
        <text>Release of an N-terminal amino acid, Xaa-|-Yaa-, in which Xaa is preferably Leu, but may be other amino acids including Pro although not Arg or Lys, and Yaa may be Pro. Amino acid amides and methyl esters are also readily hydrolyzed, but rates on arylamides are exceedingly low.</text>
        <dbReference type="EC" id="3.4.11.1"/>
    </reaction>
</comment>
<dbReference type="Pfam" id="PF02789">
    <property type="entry name" value="Peptidase_M17_N"/>
    <property type="match status" value="1"/>
</dbReference>
<feature type="binding site" evidence="8">
    <location>
        <position position="268"/>
    </location>
    <ligand>
        <name>Mn(2+)</name>
        <dbReference type="ChEBI" id="CHEBI:29035"/>
        <label>2</label>
    </ligand>
</feature>
<dbReference type="EC" id="3.4.11.1" evidence="8"/>
<comment type="catalytic activity">
    <reaction evidence="2 8">
        <text>Release of an N-terminal amino acid, preferentially leucine, but not glutamic or aspartic acids.</text>
        <dbReference type="EC" id="3.4.11.10"/>
    </reaction>
</comment>
<dbReference type="OrthoDB" id="9809354at2"/>
<feature type="binding site" evidence="8">
    <location>
        <position position="263"/>
    </location>
    <ligand>
        <name>Mn(2+)</name>
        <dbReference type="ChEBI" id="CHEBI:29035"/>
        <label>2</label>
    </ligand>
</feature>
<feature type="binding site" evidence="8">
    <location>
        <position position="268"/>
    </location>
    <ligand>
        <name>Mn(2+)</name>
        <dbReference type="ChEBI" id="CHEBI:29035"/>
        <label>1</label>
    </ligand>
</feature>
<dbReference type="EC" id="3.4.11.10" evidence="8"/>
<evidence type="ECO:0000256" key="5">
    <source>
        <dbReference type="ARBA" id="ARBA00022670"/>
    </source>
</evidence>
<feature type="active site" evidence="8">
    <location>
        <position position="349"/>
    </location>
</feature>
<dbReference type="NCBIfam" id="NF002083">
    <property type="entry name" value="PRK00913.3-5"/>
    <property type="match status" value="1"/>
</dbReference>
<gene>
    <name evidence="8" type="primary">pepA</name>
    <name evidence="10" type="ORF">FN960_01165</name>
</gene>
<evidence type="ECO:0000256" key="4">
    <source>
        <dbReference type="ARBA" id="ARBA00022438"/>
    </source>
</evidence>
<evidence type="ECO:0000259" key="9">
    <source>
        <dbReference type="PROSITE" id="PS00631"/>
    </source>
</evidence>
<name>A0A554A3C4_9BACI</name>
<dbReference type="NCBIfam" id="NF002073">
    <property type="entry name" value="PRK00913.1-2"/>
    <property type="match status" value="1"/>
</dbReference>
<comment type="subcellular location">
    <subcellularLocation>
        <location evidence="8">Cytoplasm</location>
    </subcellularLocation>
</comment>
<evidence type="ECO:0000313" key="10">
    <source>
        <dbReference type="EMBL" id="TSB48193.1"/>
    </source>
</evidence>
<feature type="binding site" evidence="8">
    <location>
        <position position="347"/>
    </location>
    <ligand>
        <name>Mn(2+)</name>
        <dbReference type="ChEBI" id="CHEBI:29035"/>
        <label>2</label>
    </ligand>
</feature>
<evidence type="ECO:0000256" key="6">
    <source>
        <dbReference type="ARBA" id="ARBA00022801"/>
    </source>
</evidence>
<dbReference type="AlphaFoldDB" id="A0A554A3C4"/>
<evidence type="ECO:0000256" key="8">
    <source>
        <dbReference type="HAMAP-Rule" id="MF_00181"/>
    </source>
</evidence>
<dbReference type="PROSITE" id="PS00631">
    <property type="entry name" value="CYTOSOL_AP"/>
    <property type="match status" value="1"/>
</dbReference>
<dbReference type="HAMAP" id="MF_00181">
    <property type="entry name" value="Cytosol_peptidase_M17"/>
    <property type="match status" value="1"/>
</dbReference>
<dbReference type="GO" id="GO:0030145">
    <property type="term" value="F:manganese ion binding"/>
    <property type="evidence" value="ECO:0007669"/>
    <property type="project" value="UniProtKB-UniRule"/>
</dbReference>
<evidence type="ECO:0000313" key="11">
    <source>
        <dbReference type="Proteomes" id="UP000318521"/>
    </source>
</evidence>
<keyword evidence="4 8" id="KW-0031">Aminopeptidase</keyword>
<comment type="function">
    <text evidence="7 8">Presumably involved in the processing and regular turnover of intracellular proteins. Catalyzes the removal of unsubstituted N-terminal amino acids from various peptides.</text>
</comment>
<accession>A0A554A3C4</accession>
<dbReference type="Proteomes" id="UP000318521">
    <property type="component" value="Unassembled WGS sequence"/>
</dbReference>
<dbReference type="Gene3D" id="3.40.220.10">
    <property type="entry name" value="Leucine Aminopeptidase, subunit E, domain 1"/>
    <property type="match status" value="1"/>
</dbReference>
<dbReference type="EMBL" id="VLXZ01000001">
    <property type="protein sequence ID" value="TSB48193.1"/>
    <property type="molecule type" value="Genomic_DNA"/>
</dbReference>
<dbReference type="GO" id="GO:0006508">
    <property type="term" value="P:proteolysis"/>
    <property type="evidence" value="ECO:0007669"/>
    <property type="project" value="UniProtKB-KW"/>
</dbReference>
<dbReference type="InterPro" id="IPR000819">
    <property type="entry name" value="Peptidase_M17_C"/>
</dbReference>
<feature type="domain" description="Cytosol aminopeptidase" evidence="9">
    <location>
        <begin position="343"/>
        <end position="350"/>
    </location>
</feature>
<dbReference type="GO" id="GO:0005737">
    <property type="term" value="C:cytoplasm"/>
    <property type="evidence" value="ECO:0007669"/>
    <property type="project" value="UniProtKB-SubCell"/>
</dbReference>
<feature type="active site" evidence="8">
    <location>
        <position position="275"/>
    </location>
</feature>
<dbReference type="PANTHER" id="PTHR11963:SF23">
    <property type="entry name" value="CYTOSOL AMINOPEPTIDASE"/>
    <property type="match status" value="1"/>
</dbReference>
<dbReference type="InterPro" id="IPR043472">
    <property type="entry name" value="Macro_dom-like"/>
</dbReference>
<keyword evidence="5 8" id="KW-0645">Protease</keyword>
<keyword evidence="11" id="KW-1185">Reference proteome</keyword>
<evidence type="ECO:0000256" key="7">
    <source>
        <dbReference type="ARBA" id="ARBA00049972"/>
    </source>
</evidence>
<keyword evidence="8" id="KW-0464">Manganese</keyword>
<dbReference type="Pfam" id="PF00883">
    <property type="entry name" value="Peptidase_M17"/>
    <property type="match status" value="1"/>
</dbReference>
<evidence type="ECO:0000256" key="1">
    <source>
        <dbReference type="ARBA" id="ARBA00000135"/>
    </source>
</evidence>
<dbReference type="CDD" id="cd00433">
    <property type="entry name" value="Peptidase_M17"/>
    <property type="match status" value="1"/>
</dbReference>
<comment type="similarity">
    <text evidence="3 8">Belongs to the peptidase M17 family.</text>
</comment>
<comment type="caution">
    <text evidence="10">The sequence shown here is derived from an EMBL/GenBank/DDBJ whole genome shotgun (WGS) entry which is preliminary data.</text>
</comment>
<dbReference type="GO" id="GO:0070006">
    <property type="term" value="F:metalloaminopeptidase activity"/>
    <property type="evidence" value="ECO:0007669"/>
    <property type="project" value="InterPro"/>
</dbReference>